<name>A0AAJ5X8L2_9SPHN</name>
<protein>
    <submittedName>
        <fullName evidence="1">DUF3089 domain-containing protein</fullName>
    </submittedName>
</protein>
<dbReference type="EMBL" id="CP119316">
    <property type="protein sequence ID" value="WEK47568.1"/>
    <property type="molecule type" value="Genomic_DNA"/>
</dbReference>
<sequence>MKPARIFLFIVAFLTFLVVAAFLAINVFSDKLTEIAFVPSAKFEVQQPLQANAYDSPGMWYSRPGSGVPDPARWQPAYAKGSAAGPNDTKAPPYAVFFIHPTSYLDKAAWNAPLTDAAANDRAKLFLKGLASPFNQASEIWAPRYRQAAVGAFLSNDPAADEALDAAYRDVEQAFVYFLNHTPRDRPIVLAGHSQGSLHLLRLLASRVAGTGVEKRIAAVYAIGWPVSLEHDLPKLGLPACKTADDSGCVVSWVSFAEPAETAQMLRRYDTSPGLDGKARGTSPILCTNPLSGRMGGAAPARDNRGTLVPNADLSSGELQVGMVPAHCDAKGILLIGNAPAMGPAVLPGNNYHVYDIPLFWRNLQLDVAHRVSEWNKTGH</sequence>
<evidence type="ECO:0000313" key="2">
    <source>
        <dbReference type="Proteomes" id="UP001218362"/>
    </source>
</evidence>
<dbReference type="InterPro" id="IPR029058">
    <property type="entry name" value="AB_hydrolase_fold"/>
</dbReference>
<proteinExistence type="predicted"/>
<dbReference type="SUPFAM" id="SSF53474">
    <property type="entry name" value="alpha/beta-Hydrolases"/>
    <property type="match status" value="1"/>
</dbReference>
<dbReference type="KEGG" id="acob:P0Y56_04545"/>
<evidence type="ECO:0000313" key="1">
    <source>
        <dbReference type="EMBL" id="WEK47568.1"/>
    </source>
</evidence>
<gene>
    <name evidence="1" type="ORF">P0Y56_04545</name>
</gene>
<dbReference type="Proteomes" id="UP001218362">
    <property type="component" value="Chromosome"/>
</dbReference>
<accession>A0AAJ5X8L2</accession>
<dbReference type="InterPro" id="IPR021440">
    <property type="entry name" value="DUF3089"/>
</dbReference>
<dbReference type="Gene3D" id="3.40.50.1820">
    <property type="entry name" value="alpha/beta hydrolase"/>
    <property type="match status" value="1"/>
</dbReference>
<organism evidence="1 2">
    <name type="scientific">Candidatus Andeanibacterium colombiense</name>
    <dbReference type="NCBI Taxonomy" id="3121345"/>
    <lineage>
        <taxon>Bacteria</taxon>
        <taxon>Pseudomonadati</taxon>
        <taxon>Pseudomonadota</taxon>
        <taxon>Alphaproteobacteria</taxon>
        <taxon>Sphingomonadales</taxon>
        <taxon>Sphingomonadaceae</taxon>
        <taxon>Candidatus Andeanibacterium</taxon>
    </lineage>
</organism>
<dbReference type="Pfam" id="PF11288">
    <property type="entry name" value="DUF3089"/>
    <property type="match status" value="1"/>
</dbReference>
<reference evidence="1" key="1">
    <citation type="submission" date="2023-03" db="EMBL/GenBank/DDBJ databases">
        <title>Andean soil-derived lignocellulolytic bacterial consortium as a source of novel taxa and putative plastic-active enzymes.</title>
        <authorList>
            <person name="Diaz-Garcia L."/>
            <person name="Chuvochina M."/>
            <person name="Feuerriegel G."/>
            <person name="Bunk B."/>
            <person name="Sproer C."/>
            <person name="Streit W.R."/>
            <person name="Rodriguez L.M."/>
            <person name="Overmann J."/>
            <person name="Jimenez D.J."/>
        </authorList>
    </citation>
    <scope>NUCLEOTIDE SEQUENCE</scope>
    <source>
        <strain evidence="1">MAG 26</strain>
    </source>
</reference>
<dbReference type="AlphaFoldDB" id="A0AAJ5X8L2"/>